<evidence type="ECO:0000313" key="3">
    <source>
        <dbReference type="Proteomes" id="UP001519460"/>
    </source>
</evidence>
<reference evidence="2 3" key="1">
    <citation type="journal article" date="2023" name="Sci. Data">
        <title>Genome assembly of the Korean intertidal mud-creeper Batillaria attramentaria.</title>
        <authorList>
            <person name="Patra A.K."/>
            <person name="Ho P.T."/>
            <person name="Jun S."/>
            <person name="Lee S.J."/>
            <person name="Kim Y."/>
            <person name="Won Y.J."/>
        </authorList>
    </citation>
    <scope>NUCLEOTIDE SEQUENCE [LARGE SCALE GENOMIC DNA]</scope>
    <source>
        <strain evidence="2">Wonlab-2016</strain>
    </source>
</reference>
<sequence>HGTRLKPETARDTGSRLLRIHPLDGGIKSVVPSNLQTSFSGAADLICTILMQMKNVQRKGKQADESRPEKHMSPEGSRTVVSGEGITTSGVEKWRSETAAAS</sequence>
<comment type="caution">
    <text evidence="2">The sequence shown here is derived from an EMBL/GenBank/DDBJ whole genome shotgun (WGS) entry which is preliminary data.</text>
</comment>
<feature type="compositionally biased region" description="Basic and acidic residues" evidence="1">
    <location>
        <begin position="61"/>
        <end position="73"/>
    </location>
</feature>
<organism evidence="2 3">
    <name type="scientific">Batillaria attramentaria</name>
    <dbReference type="NCBI Taxonomy" id="370345"/>
    <lineage>
        <taxon>Eukaryota</taxon>
        <taxon>Metazoa</taxon>
        <taxon>Spiralia</taxon>
        <taxon>Lophotrochozoa</taxon>
        <taxon>Mollusca</taxon>
        <taxon>Gastropoda</taxon>
        <taxon>Caenogastropoda</taxon>
        <taxon>Sorbeoconcha</taxon>
        <taxon>Cerithioidea</taxon>
        <taxon>Batillariidae</taxon>
        <taxon>Batillaria</taxon>
    </lineage>
</organism>
<dbReference type="AlphaFoldDB" id="A0ABD0KGH2"/>
<dbReference type="EMBL" id="JACVVK020000184">
    <property type="protein sequence ID" value="KAK7486066.1"/>
    <property type="molecule type" value="Genomic_DNA"/>
</dbReference>
<dbReference type="Proteomes" id="UP001519460">
    <property type="component" value="Unassembled WGS sequence"/>
</dbReference>
<evidence type="ECO:0000256" key="1">
    <source>
        <dbReference type="SAM" id="MobiDB-lite"/>
    </source>
</evidence>
<evidence type="ECO:0000313" key="2">
    <source>
        <dbReference type="EMBL" id="KAK7486066.1"/>
    </source>
</evidence>
<proteinExistence type="predicted"/>
<feature type="region of interest" description="Disordered" evidence="1">
    <location>
        <begin position="58"/>
        <end position="102"/>
    </location>
</feature>
<protein>
    <submittedName>
        <fullName evidence="2">Uncharacterized protein</fullName>
    </submittedName>
</protein>
<accession>A0ABD0KGH2</accession>
<gene>
    <name evidence="2" type="ORF">BaRGS_00022675</name>
</gene>
<keyword evidence="3" id="KW-1185">Reference proteome</keyword>
<feature type="non-terminal residue" evidence="2">
    <location>
        <position position="1"/>
    </location>
</feature>
<name>A0ABD0KGH2_9CAEN</name>